<dbReference type="InterPro" id="IPR032108">
    <property type="entry name" value="CLIP1_ZNF"/>
</dbReference>
<evidence type="ECO:0000256" key="1">
    <source>
        <dbReference type="ARBA" id="ARBA00004245"/>
    </source>
</evidence>
<dbReference type="Gene3D" id="4.10.60.10">
    <property type="entry name" value="Zinc finger, CCHC-type"/>
    <property type="match status" value="1"/>
</dbReference>
<dbReference type="Pfam" id="PF01302">
    <property type="entry name" value="CAP_GLY"/>
    <property type="match status" value="1"/>
</dbReference>
<comment type="subcellular location">
    <subcellularLocation>
        <location evidence="1">Cytoplasm</location>
        <location evidence="1">Cytoskeleton</location>
    </subcellularLocation>
</comment>
<feature type="domain" description="CAP-Gly" evidence="8">
    <location>
        <begin position="75"/>
        <end position="121"/>
    </location>
</feature>
<dbReference type="Proteomes" id="UP001274830">
    <property type="component" value="Unassembled WGS sequence"/>
</dbReference>
<feature type="compositionally biased region" description="Polar residues" evidence="7">
    <location>
        <begin position="223"/>
        <end position="241"/>
    </location>
</feature>
<feature type="compositionally biased region" description="Basic and acidic residues" evidence="7">
    <location>
        <begin position="492"/>
        <end position="507"/>
    </location>
</feature>
<feature type="compositionally biased region" description="Polar residues" evidence="7">
    <location>
        <begin position="130"/>
        <end position="154"/>
    </location>
</feature>
<evidence type="ECO:0000256" key="7">
    <source>
        <dbReference type="SAM" id="MobiDB-lite"/>
    </source>
</evidence>
<evidence type="ECO:0000313" key="10">
    <source>
        <dbReference type="Proteomes" id="UP001274830"/>
    </source>
</evidence>
<dbReference type="PROSITE" id="PS50245">
    <property type="entry name" value="CAP_GLY_2"/>
    <property type="match status" value="1"/>
</dbReference>
<sequence length="745" mass="80266">MQTPRQRLQRPSYGNPGSAERSLSASTNVSRKISSSQLNASQMRTPTGRMDGGDLEVGDVVSVPGDMSGLVRFVGTVRGKTGKFVGVELDEEFASRGKNNGDVDGVTYFNTNIPGAGIFLPVHRAEKRTSPSASIDSFPATPNTPSYSTINGKNAYTPPTPALPPKFSQSVGPGARPASPLFKPKRPSLPRPESPLRRPAPNLAPTPARGLSSSVRGGRPPLGSSTTPSKTNLRASTSTRPPSGHTPRPYSRTGSRLGHRQDTLIEEDRTPVGSAVKGNSRTISSSSVPSFSQPLRSPSRLGSAGGQDVEIQRLKRELADREKQLSDQAASLADMEANVKELSALLPTDGPMPGGTMRNGDEDEHTAAQLRQVLREKNEKISLMTQEFDTHRADFRSTLDSLEMASTETERVYEEQKTDLIAQVEGLQKQNEQLQEEVAMGGSGGGGKEDLDSIVNELKRLEELVAELEEGLEESRRGEAEARGEVEFLRGEVERGRSELRREREKAAALQAQSNGSASPKDIAQKDDEIRGLKAIIHGLSTTPSAAPNGNGYVSDTDEVKRLETALDESRMDKEGLEKELEQLRRDAATTNGHGHARNESQRTATASDNDRPAPLRQRSGTLKPTFAEHARRAAMPEQEDANGGGIAEDIYCEMCESKDHDTLDCTHLTSGASPTKNSANGSTALSHQDSTPGKENRSLEHETKDKNGGGGGGVPVVAAEDEDKWCALCEEDGHLAFDCPKEQY</sequence>
<evidence type="ECO:0000259" key="8">
    <source>
        <dbReference type="PROSITE" id="PS50245"/>
    </source>
</evidence>
<feature type="region of interest" description="Disordered" evidence="7">
    <location>
        <begin position="1"/>
        <end position="54"/>
    </location>
</feature>
<dbReference type="PANTHER" id="PTHR18916:SF83">
    <property type="entry name" value="TIP ELONGATION PROTEIN 1"/>
    <property type="match status" value="1"/>
</dbReference>
<dbReference type="InterPro" id="IPR036859">
    <property type="entry name" value="CAP-Gly_dom_sf"/>
</dbReference>
<evidence type="ECO:0000256" key="5">
    <source>
        <dbReference type="ARBA" id="ARBA00023054"/>
    </source>
</evidence>
<feature type="compositionally biased region" description="Polar residues" evidence="7">
    <location>
        <begin position="21"/>
        <end position="45"/>
    </location>
</feature>
<dbReference type="SUPFAM" id="SSF74924">
    <property type="entry name" value="Cap-Gly domain"/>
    <property type="match status" value="1"/>
</dbReference>
<dbReference type="Pfam" id="PF16641">
    <property type="entry name" value="CLIP1_ZNF"/>
    <property type="match status" value="1"/>
</dbReference>
<proteinExistence type="predicted"/>
<evidence type="ECO:0000256" key="6">
    <source>
        <dbReference type="ARBA" id="ARBA00023212"/>
    </source>
</evidence>
<feature type="region of interest" description="Disordered" evidence="7">
    <location>
        <begin position="672"/>
        <end position="718"/>
    </location>
</feature>
<keyword evidence="2" id="KW-0963">Cytoplasm</keyword>
<feature type="region of interest" description="Disordered" evidence="7">
    <location>
        <begin position="590"/>
        <end position="625"/>
    </location>
</feature>
<organism evidence="9 10">
    <name type="scientific">Recurvomyces mirabilis</name>
    <dbReference type="NCBI Taxonomy" id="574656"/>
    <lineage>
        <taxon>Eukaryota</taxon>
        <taxon>Fungi</taxon>
        <taxon>Dikarya</taxon>
        <taxon>Ascomycota</taxon>
        <taxon>Pezizomycotina</taxon>
        <taxon>Dothideomycetes</taxon>
        <taxon>Dothideomycetidae</taxon>
        <taxon>Mycosphaerellales</taxon>
        <taxon>Teratosphaeriaceae</taxon>
        <taxon>Recurvomyces</taxon>
    </lineage>
</organism>
<keyword evidence="6" id="KW-0206">Cytoskeleton</keyword>
<evidence type="ECO:0000313" key="9">
    <source>
        <dbReference type="EMBL" id="KAK3671219.1"/>
    </source>
</evidence>
<feature type="compositionally biased region" description="Polar residues" evidence="7">
    <location>
        <begin position="672"/>
        <end position="692"/>
    </location>
</feature>
<comment type="caution">
    <text evidence="9">The sequence shown here is derived from an EMBL/GenBank/DDBJ whole genome shotgun (WGS) entry which is preliminary data.</text>
</comment>
<accession>A0AAE0TP86</accession>
<dbReference type="EMBL" id="JAUTXT010000045">
    <property type="protein sequence ID" value="KAK3671219.1"/>
    <property type="molecule type" value="Genomic_DNA"/>
</dbReference>
<evidence type="ECO:0000256" key="3">
    <source>
        <dbReference type="ARBA" id="ARBA00022701"/>
    </source>
</evidence>
<dbReference type="AlphaFoldDB" id="A0AAE0TP86"/>
<feature type="region of interest" description="Disordered" evidence="7">
    <location>
        <begin position="492"/>
        <end position="523"/>
    </location>
</feature>
<dbReference type="Gene3D" id="1.10.287.1490">
    <property type="match status" value="1"/>
</dbReference>
<name>A0AAE0TP86_9PEZI</name>
<keyword evidence="3" id="KW-0493">Microtubule</keyword>
<feature type="compositionally biased region" description="Basic and acidic residues" evidence="7">
    <location>
        <begin position="259"/>
        <end position="270"/>
    </location>
</feature>
<dbReference type="SMART" id="SM01052">
    <property type="entry name" value="CAP_GLY"/>
    <property type="match status" value="1"/>
</dbReference>
<feature type="compositionally biased region" description="Basic and acidic residues" evidence="7">
    <location>
        <begin position="693"/>
        <end position="708"/>
    </location>
</feature>
<gene>
    <name evidence="9" type="ORF">LTR78_008854</name>
</gene>
<feature type="region of interest" description="Disordered" evidence="7">
    <location>
        <begin position="345"/>
        <end position="365"/>
    </location>
</feature>
<dbReference type="GO" id="GO:0005874">
    <property type="term" value="C:microtubule"/>
    <property type="evidence" value="ECO:0007669"/>
    <property type="project" value="UniProtKB-KW"/>
</dbReference>
<keyword evidence="10" id="KW-1185">Reference proteome</keyword>
<reference evidence="9" key="1">
    <citation type="submission" date="2023-07" db="EMBL/GenBank/DDBJ databases">
        <title>Black Yeasts Isolated from many extreme environments.</title>
        <authorList>
            <person name="Coleine C."/>
            <person name="Stajich J.E."/>
            <person name="Selbmann L."/>
        </authorList>
    </citation>
    <scope>NUCLEOTIDE SEQUENCE</scope>
    <source>
        <strain evidence="9">CCFEE 5485</strain>
    </source>
</reference>
<evidence type="ECO:0000256" key="2">
    <source>
        <dbReference type="ARBA" id="ARBA00022490"/>
    </source>
</evidence>
<evidence type="ECO:0000256" key="4">
    <source>
        <dbReference type="ARBA" id="ARBA00022737"/>
    </source>
</evidence>
<feature type="compositionally biased region" description="Low complexity" evidence="7">
    <location>
        <begin position="280"/>
        <end position="297"/>
    </location>
</feature>
<keyword evidence="5" id="KW-0175">Coiled coil</keyword>
<dbReference type="Gene3D" id="2.30.30.190">
    <property type="entry name" value="CAP Gly-rich-like domain"/>
    <property type="match status" value="1"/>
</dbReference>
<protein>
    <recommendedName>
        <fullName evidence="8">CAP-Gly domain-containing protein</fullName>
    </recommendedName>
</protein>
<dbReference type="InterPro" id="IPR000938">
    <property type="entry name" value="CAP-Gly_domain"/>
</dbReference>
<dbReference type="PANTHER" id="PTHR18916">
    <property type="entry name" value="DYNACTIN 1-RELATED MICROTUBULE-BINDING"/>
    <property type="match status" value="1"/>
</dbReference>
<feature type="region of interest" description="Disordered" evidence="7">
    <location>
        <begin position="130"/>
        <end position="309"/>
    </location>
</feature>
<keyword evidence="4" id="KW-0677">Repeat</keyword>